<dbReference type="GO" id="GO:0009289">
    <property type="term" value="C:pilus"/>
    <property type="evidence" value="ECO:0007669"/>
    <property type="project" value="UniProtKB-SubCell"/>
</dbReference>
<dbReference type="Pfam" id="PF05567">
    <property type="entry name" value="T4P_PilY1"/>
    <property type="match status" value="1"/>
</dbReference>
<dbReference type="SUPFAM" id="SSF50998">
    <property type="entry name" value="Quinoprotein alcohol dehydrogenase-like"/>
    <property type="match status" value="1"/>
</dbReference>
<dbReference type="GO" id="GO:0046872">
    <property type="term" value="F:metal ion binding"/>
    <property type="evidence" value="ECO:0007669"/>
    <property type="project" value="UniProtKB-KW"/>
</dbReference>
<keyword evidence="7" id="KW-0732">Signal</keyword>
<evidence type="ECO:0000256" key="2">
    <source>
        <dbReference type="ARBA" id="ARBA00008387"/>
    </source>
</evidence>
<comment type="subcellular location">
    <subcellularLocation>
        <location evidence="1">Fimbrium</location>
    </subcellularLocation>
</comment>
<protein>
    <recommendedName>
        <fullName evidence="8">PilY1 beta-propeller domain-containing protein</fullName>
    </recommendedName>
</protein>
<keyword evidence="6" id="KW-0281">Fimbrium</keyword>
<evidence type="ECO:0000256" key="1">
    <source>
        <dbReference type="ARBA" id="ARBA00004561"/>
    </source>
</evidence>
<feature type="signal peptide" evidence="7">
    <location>
        <begin position="1"/>
        <end position="25"/>
    </location>
</feature>
<evidence type="ECO:0000313" key="9">
    <source>
        <dbReference type="EMBL" id="ROO28405.1"/>
    </source>
</evidence>
<dbReference type="InterPro" id="IPR011047">
    <property type="entry name" value="Quinoprotein_ADH-like_sf"/>
</dbReference>
<evidence type="ECO:0000256" key="4">
    <source>
        <dbReference type="ARBA" id="ARBA00022723"/>
    </source>
</evidence>
<comment type="similarity">
    <text evidence="2">Belongs to the PilY1 family.</text>
</comment>
<evidence type="ECO:0000256" key="5">
    <source>
        <dbReference type="ARBA" id="ARBA00022837"/>
    </source>
</evidence>
<evidence type="ECO:0000256" key="3">
    <source>
        <dbReference type="ARBA" id="ARBA00022558"/>
    </source>
</evidence>
<evidence type="ECO:0000256" key="6">
    <source>
        <dbReference type="ARBA" id="ARBA00023263"/>
    </source>
</evidence>
<dbReference type="InterPro" id="IPR015943">
    <property type="entry name" value="WD40/YVTN_repeat-like_dom_sf"/>
</dbReference>
<comment type="caution">
    <text evidence="9">The sequence shown here is derived from an EMBL/GenBank/DDBJ whole genome shotgun (WGS) entry which is preliminary data.</text>
</comment>
<keyword evidence="4" id="KW-0479">Metal-binding</keyword>
<keyword evidence="10" id="KW-1185">Reference proteome</keyword>
<dbReference type="EMBL" id="AYKG01000022">
    <property type="protein sequence ID" value="ROO28405.1"/>
    <property type="molecule type" value="Genomic_DNA"/>
</dbReference>
<organism evidence="9 10">
    <name type="scientific">Salinisphaera japonica YTM-1</name>
    <dbReference type="NCBI Taxonomy" id="1209778"/>
    <lineage>
        <taxon>Bacteria</taxon>
        <taxon>Pseudomonadati</taxon>
        <taxon>Pseudomonadota</taxon>
        <taxon>Gammaproteobacteria</taxon>
        <taxon>Salinisphaerales</taxon>
        <taxon>Salinisphaeraceae</taxon>
        <taxon>Salinisphaera</taxon>
    </lineage>
</organism>
<dbReference type="OrthoDB" id="7156875at2"/>
<feature type="chain" id="PRO_5019319452" description="PilY1 beta-propeller domain-containing protein" evidence="7">
    <location>
        <begin position="26"/>
        <end position="1299"/>
    </location>
</feature>
<evidence type="ECO:0000256" key="7">
    <source>
        <dbReference type="SAM" id="SignalP"/>
    </source>
</evidence>
<gene>
    <name evidence="9" type="ORF">SAJA_08130</name>
</gene>
<evidence type="ECO:0000313" key="10">
    <source>
        <dbReference type="Proteomes" id="UP000285310"/>
    </source>
</evidence>
<accession>A0A423PS21</accession>
<name>A0A423PS21_9GAMM</name>
<feature type="domain" description="PilY1 beta-propeller" evidence="8">
    <location>
        <begin position="759"/>
        <end position="1097"/>
    </location>
</feature>
<dbReference type="InParanoid" id="A0A423PS21"/>
<dbReference type="RefSeq" id="WP_123658141.1">
    <property type="nucleotide sequence ID" value="NZ_AYKG01000022.1"/>
</dbReference>
<keyword evidence="5" id="KW-0106">Calcium</keyword>
<dbReference type="Gene3D" id="2.130.10.10">
    <property type="entry name" value="YVTN repeat-like/Quinoprotein amine dehydrogenase"/>
    <property type="match status" value="1"/>
</dbReference>
<evidence type="ECO:0000259" key="8">
    <source>
        <dbReference type="Pfam" id="PF05567"/>
    </source>
</evidence>
<sequence>MKLGITTRLALATCALIGASLFGGAAVAQSTPALSLTDQPSAATTARPPNILVAIDDSGSMDLETLFNPAPGLSLTPDRLLTKDSETYGYLFPNGFNNCNTAGTNCQARDRRIYDRFYAIPPLPSFAYARDPEFNRAYFDPATVYSPWIGYDNADPSAARYDPAHGNGTLDLRGNMASNEPGYQFFVPSGTTIPEGTVYHHTVPSSTTYTNVCYSPLLNAVAQPSRLGGCGLLALFGYEFRATLTLQTGSQTGFFPAAEPATIQDGRELGIAYVPATFYLKKPADGSSPLPPGFGWSASATPLTGTGPNGEALMGYQIQPQNFVGGAEGTAYRNAIQNFANWFVYYRKRSLAIRGAATRAFEPVNDIRVHACTINGSATCLRDSQNMTALTTGTTTTRTAFYNSIYQMDFAVARGTPNRQALLNLGEIFENDTRVIQAACQRNYSLLFTDGFNSSQVSGIGNVDGGFGGPNSPIPDAYSNTIADVAMKYYAEFEPPPGIPNQPVLPVPDGCPGDERQDCLARPHVSTYGVTLGIDGVIFGNDAFADVNRTPYLNPPPWYLRRAAPAEREPAPSLSVGAASEIDDLWHATLNTRGRLVNADSPQALLSGFTALIGDILARSETSRNATGSGTDFRSDAVLYQTRYDTRRWSGDLIKKRALDAGTENETVFWRASDTLPGYNGTAANDTRQIITALRNQPNALTGGAVSGRGFRADTALTGRFPTLDGPAVAYLRGDRSRERQSVAQNTIGGFRNRADTVLGDIINAVPVFVGTADPLRYAGLWLDRRFPTVTPPENTAGARPYSGASGFVANTAARTPLVYVGANDGMLHAFDADSGRERFAYVPNDVLGELAGTARLTDPAYRHRAYVDGQVAVDPAFYDNAWHSVLVGGLRNGGRTIYALDVTDPPAPGQAEARAASLVRWEFRDPQLGRTFGTPSIVRLHTGRWAAIFGNGYNSDGFGASLFVVDVETGELIRRLDTGAVPVTGQSGNGLASPTPVDVDGDRIVDYVYAGDLYGNVWRFDLSARSAGAWTQSRLFQASRDGQPQPITSAPAVALHPLGPSYGVMVYVGTGQNITPVAADRQTPANSVYGLWDTQVFSYTENGDVPPRPGNTPITRSALISQQLQNTGAAGNTALSFRSVTDRPVNFVTRTATGDPRINDRGWVIDFDATTTEAVVRAPRVVGDTLEFESVVLNAESCQLTSSGFFTVVDRASGGEPARNVFDLNADGLVNEADTIDGTRIVGIGYASRGSAGAGARFIDSDNGTRVYKLPLTSGQTATLTLANGAYTGRRTWHEIRE</sequence>
<reference evidence="9 10" key="1">
    <citation type="submission" date="2013-10" db="EMBL/GenBank/DDBJ databases">
        <title>Salinisphaera japonica YTM-1 Genome Sequencing.</title>
        <authorList>
            <person name="Lai Q."/>
            <person name="Li C."/>
            <person name="Shao Z."/>
        </authorList>
    </citation>
    <scope>NUCLEOTIDE SEQUENCE [LARGE SCALE GENOMIC DNA]</scope>
    <source>
        <strain evidence="9 10">YTM-1</strain>
    </source>
</reference>
<dbReference type="InterPro" id="IPR008707">
    <property type="entry name" value="B-propeller_PilY1"/>
</dbReference>
<dbReference type="Proteomes" id="UP000285310">
    <property type="component" value="Unassembled WGS sequence"/>
</dbReference>
<proteinExistence type="inferred from homology"/>
<keyword evidence="3" id="KW-1029">Fimbrium biogenesis</keyword>